<reference evidence="2" key="1">
    <citation type="journal article" date="2024" name="Gigascience">
        <title>Chromosome-level genome of the poultry shaft louse Menopon gallinae provides insight into the host-switching and adaptive evolution of parasitic lice.</title>
        <authorList>
            <person name="Xu Y."/>
            <person name="Ma L."/>
            <person name="Liu S."/>
            <person name="Liang Y."/>
            <person name="Liu Q."/>
            <person name="He Z."/>
            <person name="Tian L."/>
            <person name="Duan Y."/>
            <person name="Cai W."/>
            <person name="Li H."/>
            <person name="Song F."/>
        </authorList>
    </citation>
    <scope>NUCLEOTIDE SEQUENCE</scope>
    <source>
        <strain evidence="2">Cailab_2023a</strain>
    </source>
</reference>
<feature type="region of interest" description="Disordered" evidence="1">
    <location>
        <begin position="120"/>
        <end position="159"/>
    </location>
</feature>
<feature type="compositionally biased region" description="Basic and acidic residues" evidence="1">
    <location>
        <begin position="120"/>
        <end position="141"/>
    </location>
</feature>
<evidence type="ECO:0000256" key="1">
    <source>
        <dbReference type="SAM" id="MobiDB-lite"/>
    </source>
</evidence>
<dbReference type="SUPFAM" id="SSF51206">
    <property type="entry name" value="cAMP-binding domain-like"/>
    <property type="match status" value="1"/>
</dbReference>
<dbReference type="InterPro" id="IPR018490">
    <property type="entry name" value="cNMP-bd_dom_sf"/>
</dbReference>
<comment type="caution">
    <text evidence="2">The sequence shown here is derived from an EMBL/GenBank/DDBJ whole genome shotgun (WGS) entry which is preliminary data.</text>
</comment>
<evidence type="ECO:0000313" key="2">
    <source>
        <dbReference type="EMBL" id="KAL0272810.1"/>
    </source>
</evidence>
<accession>A0AAW2HS62</accession>
<feature type="compositionally biased region" description="Basic and acidic residues" evidence="1">
    <location>
        <begin position="149"/>
        <end position="159"/>
    </location>
</feature>
<protein>
    <recommendedName>
        <fullName evidence="3">Cyclic nucleotide-binding domain-containing protein</fullName>
    </recommendedName>
</protein>
<proteinExistence type="predicted"/>
<evidence type="ECO:0008006" key="3">
    <source>
        <dbReference type="Google" id="ProtNLM"/>
    </source>
</evidence>
<organism evidence="2">
    <name type="scientific">Menopon gallinae</name>
    <name type="common">poultry shaft louse</name>
    <dbReference type="NCBI Taxonomy" id="328185"/>
    <lineage>
        <taxon>Eukaryota</taxon>
        <taxon>Metazoa</taxon>
        <taxon>Ecdysozoa</taxon>
        <taxon>Arthropoda</taxon>
        <taxon>Hexapoda</taxon>
        <taxon>Insecta</taxon>
        <taxon>Pterygota</taxon>
        <taxon>Neoptera</taxon>
        <taxon>Paraneoptera</taxon>
        <taxon>Psocodea</taxon>
        <taxon>Troctomorpha</taxon>
        <taxon>Phthiraptera</taxon>
        <taxon>Amblycera</taxon>
        <taxon>Menoponidae</taxon>
        <taxon>Menopon</taxon>
    </lineage>
</organism>
<dbReference type="AlphaFoldDB" id="A0AAW2HS62"/>
<dbReference type="Gene3D" id="2.60.120.10">
    <property type="entry name" value="Jelly Rolls"/>
    <property type="match status" value="1"/>
</dbReference>
<dbReference type="InterPro" id="IPR014710">
    <property type="entry name" value="RmlC-like_jellyroll"/>
</dbReference>
<gene>
    <name evidence="2" type="ORF">PYX00_005644</name>
</gene>
<name>A0AAW2HS62_9NEOP</name>
<dbReference type="EMBL" id="JARGDH010000003">
    <property type="protein sequence ID" value="KAL0272810.1"/>
    <property type="molecule type" value="Genomic_DNA"/>
</dbReference>
<sequence length="313" mass="36207">MESDVVEEENEVEKALKLFSYFDTWNKETISECCRLSKIKVFPSDEIIFGPDESSVKGTHFVVEGTCKIIEHLQLVPKENPKRRARPVREKRLDSTARADNETKYSSLLFNIGGNINLEESGRKSEKMEDTKNASKCEENHSNTSPQLEHGENDDVEGERVAVEKPTEGSGKFYQFYRRLIPYISARNKSVLLKSDDIDSHFLQIGFVNKGCCLGLGERWQNRFLVSVTEVTCLIIPLQFLLQHNPNNIWRRIKLFLNIYLPSEEKVLSDYFINKKWNEDKRKLISSKNVKCPTKMSDVPKSIRLNDSNMRLH</sequence>